<name>A0ABZ3JA43_SPOA4</name>
<dbReference type="InterPro" id="IPR019644">
    <property type="entry name" value="DUF2508"/>
</dbReference>
<protein>
    <recommendedName>
        <fullName evidence="3">DUF2508 family protein</fullName>
    </recommendedName>
</protein>
<reference evidence="1" key="1">
    <citation type="submission" date="2024-05" db="EMBL/GenBank/DDBJ databases">
        <title>Isolation and characterization of Sporomusa carbonis sp. nov., a carboxydotrophic hydrogenogen in the genus of Sporomusa isolated from a charcoal burning pile.</title>
        <authorList>
            <person name="Boeer T."/>
            <person name="Rosenbaum F."/>
            <person name="Eysell L."/>
            <person name="Mueller V."/>
            <person name="Daniel R."/>
            <person name="Poehlein A."/>
        </authorList>
    </citation>
    <scope>NUCLEOTIDE SEQUENCE [LARGE SCALE GENOMIC DNA]</scope>
    <source>
        <strain evidence="1">DSM 3132</strain>
    </source>
</reference>
<keyword evidence="2" id="KW-1185">Reference proteome</keyword>
<dbReference type="EMBL" id="CP155571">
    <property type="protein sequence ID" value="XFO75289.1"/>
    <property type="molecule type" value="Genomic_DNA"/>
</dbReference>
<dbReference type="Proteomes" id="UP000216052">
    <property type="component" value="Chromosome"/>
</dbReference>
<organism evidence="1 2">
    <name type="scientific">Sporomusa acidovorans (strain ATCC 49682 / DSM 3132 / Mol)</name>
    <dbReference type="NCBI Taxonomy" id="1123286"/>
    <lineage>
        <taxon>Bacteria</taxon>
        <taxon>Bacillati</taxon>
        <taxon>Bacillota</taxon>
        <taxon>Negativicutes</taxon>
        <taxon>Selenomonadales</taxon>
        <taxon>Sporomusaceae</taxon>
        <taxon>Sporomusa</taxon>
    </lineage>
</organism>
<accession>A0ABZ3JA43</accession>
<evidence type="ECO:0000313" key="1">
    <source>
        <dbReference type="EMBL" id="XFO75289.1"/>
    </source>
</evidence>
<dbReference type="Pfam" id="PF10704">
    <property type="entry name" value="DUF2508"/>
    <property type="match status" value="1"/>
</dbReference>
<evidence type="ECO:0000313" key="2">
    <source>
        <dbReference type="Proteomes" id="UP000216052"/>
    </source>
</evidence>
<dbReference type="RefSeq" id="WP_169716800.1">
    <property type="nucleotide sequence ID" value="NZ_CP155571.1"/>
</dbReference>
<sequence>MVAWRRLLGLWDTEQPCAKIKINMADLIDQARLDWIAAQRYYRTVTDPDLIDYSIFLIKAYERRYMYLLKKARQEGFRHPQGISMAEITEAEGTIRQVF</sequence>
<gene>
    <name evidence="1" type="ORF">SPACI_054050</name>
</gene>
<proteinExistence type="predicted"/>
<evidence type="ECO:0008006" key="3">
    <source>
        <dbReference type="Google" id="ProtNLM"/>
    </source>
</evidence>